<evidence type="ECO:0000313" key="9">
    <source>
        <dbReference type="EMBL" id="PPB82633.1"/>
    </source>
</evidence>
<name>A0A2S5JMK7_9RHOB</name>
<evidence type="ECO:0000313" key="10">
    <source>
        <dbReference type="Proteomes" id="UP000239736"/>
    </source>
</evidence>
<keyword evidence="1" id="KW-0479">Metal-binding</keyword>
<keyword evidence="2 6" id="KW-0489">Methyltransferase</keyword>
<evidence type="ECO:0000256" key="1">
    <source>
        <dbReference type="ARBA" id="ARBA00022485"/>
    </source>
</evidence>
<dbReference type="GO" id="GO:0070475">
    <property type="term" value="P:rRNA base methylation"/>
    <property type="evidence" value="ECO:0007669"/>
    <property type="project" value="TreeGrafter"/>
</dbReference>
<keyword evidence="4 6" id="KW-0949">S-adenosyl-L-methionine</keyword>
<dbReference type="InterPro" id="IPR029063">
    <property type="entry name" value="SAM-dependent_MTases_sf"/>
</dbReference>
<dbReference type="PANTHER" id="PTHR11061">
    <property type="entry name" value="RNA M5U METHYLTRANSFERASE"/>
    <property type="match status" value="1"/>
</dbReference>
<dbReference type="AlphaFoldDB" id="A0A2S5JMK7"/>
<dbReference type="PANTHER" id="PTHR11061:SF49">
    <property type="entry name" value="23S RRNA (URACIL(1939)-C(5))-METHYLTRANSFERASE RLMD"/>
    <property type="match status" value="1"/>
</dbReference>
<keyword evidence="1" id="KW-0004">4Fe-4S</keyword>
<dbReference type="InterPro" id="IPR010280">
    <property type="entry name" value="U5_MeTrfase_fam"/>
</dbReference>
<evidence type="ECO:0000259" key="8">
    <source>
        <dbReference type="PROSITE" id="PS50926"/>
    </source>
</evidence>
<feature type="binding site" evidence="6">
    <location>
        <position position="271"/>
    </location>
    <ligand>
        <name>S-adenosyl-L-methionine</name>
        <dbReference type="ChEBI" id="CHEBI:59789"/>
    </ligand>
</feature>
<dbReference type="InterPro" id="IPR012340">
    <property type="entry name" value="NA-bd_OB-fold"/>
</dbReference>
<evidence type="ECO:0000256" key="2">
    <source>
        <dbReference type="ARBA" id="ARBA00022603"/>
    </source>
</evidence>
<feature type="binding site" evidence="6">
    <location>
        <position position="339"/>
    </location>
    <ligand>
        <name>S-adenosyl-L-methionine</name>
        <dbReference type="ChEBI" id="CHEBI:59789"/>
    </ligand>
</feature>
<comment type="similarity">
    <text evidence="6">Belongs to the class I-like SAM-binding methyltransferase superfamily. RNA M5U methyltransferase family.</text>
</comment>
<gene>
    <name evidence="9" type="ORF">LV82_00572</name>
</gene>
<dbReference type="EMBL" id="PRDS01000001">
    <property type="protein sequence ID" value="PPB82633.1"/>
    <property type="molecule type" value="Genomic_DNA"/>
</dbReference>
<feature type="active site" evidence="7">
    <location>
        <position position="365"/>
    </location>
</feature>
<dbReference type="Gene3D" id="2.40.50.1070">
    <property type="match status" value="1"/>
</dbReference>
<reference evidence="9 10" key="1">
    <citation type="submission" date="2018-01" db="EMBL/GenBank/DDBJ databases">
        <title>Genomic Encyclopedia of Archaeal and Bacterial Type Strains, Phase II (KMG-II): from individual species to whole genera.</title>
        <authorList>
            <person name="Goeker M."/>
        </authorList>
    </citation>
    <scope>NUCLEOTIDE SEQUENCE [LARGE SCALE GENOMIC DNA]</scope>
    <source>
        <strain evidence="9 10">DSM 12048</strain>
    </source>
</reference>
<evidence type="ECO:0000256" key="7">
    <source>
        <dbReference type="PROSITE-ProRule" id="PRU10015"/>
    </source>
</evidence>
<feature type="domain" description="TRAM" evidence="8">
    <location>
        <begin position="1"/>
        <end position="50"/>
    </location>
</feature>
<evidence type="ECO:0000256" key="6">
    <source>
        <dbReference type="PROSITE-ProRule" id="PRU01024"/>
    </source>
</evidence>
<keyword evidence="5" id="KW-0411">Iron-sulfur</keyword>
<proteinExistence type="inferred from homology"/>
<dbReference type="PROSITE" id="PS01230">
    <property type="entry name" value="TRMA_1"/>
    <property type="match status" value="1"/>
</dbReference>
<sequence length="408" mass="43742">MKVTIERLGHRGEGIARGPDGAPVFVPMTLPGEEIEGECRDGRIEAPKILRPSPHRVRPDCPHYRACGGCALMHADDGFVAQWKADVVRAALAAQGLEAALRPTVTVPANSRRRATLAGRRTKKGAIIGFHARASDTIVPVPDCRLLHPDLVALIPRLEELVVLGASRKAELDLTLTRSDAGVDLSVRGGKPLERDLFASLAAFAEQADLARLSWNGEPVAARRPAAFRMGDAVVVPPPGAFLQASAEAEAALVQAVTEAVGPARRVADLFCGVGTFALPLARGADILAVEGDADMIAALQSAWRATPGLHQLRVETRDLFRRPLLPDELGRFDAVVIDPPRAGAEAQSRELARSGIAVIAAVSCNPVTFARDARILADAGFRIDWVQVVDQFRWSPHVELVARLVRD</sequence>
<feature type="binding site" evidence="6">
    <location>
        <position position="291"/>
    </location>
    <ligand>
        <name>S-adenosyl-L-methionine</name>
        <dbReference type="ChEBI" id="CHEBI:59789"/>
    </ligand>
</feature>
<dbReference type="Gene3D" id="3.40.50.150">
    <property type="entry name" value="Vaccinia Virus protein VP39"/>
    <property type="match status" value="1"/>
</dbReference>
<dbReference type="Pfam" id="PF05958">
    <property type="entry name" value="tRNA_U5-meth_tr"/>
    <property type="match status" value="1"/>
</dbReference>
<dbReference type="InterPro" id="IPR030390">
    <property type="entry name" value="MeTrfase_TrmA_AS"/>
</dbReference>
<dbReference type="PROSITE" id="PS51687">
    <property type="entry name" value="SAM_MT_RNA_M5U"/>
    <property type="match status" value="1"/>
</dbReference>
<dbReference type="SUPFAM" id="SSF50249">
    <property type="entry name" value="Nucleic acid-binding proteins"/>
    <property type="match status" value="1"/>
</dbReference>
<feature type="active site" description="Nucleophile" evidence="6">
    <location>
        <position position="365"/>
    </location>
</feature>
<evidence type="ECO:0000256" key="4">
    <source>
        <dbReference type="ARBA" id="ARBA00022691"/>
    </source>
</evidence>
<dbReference type="Gene3D" id="2.40.50.140">
    <property type="entry name" value="Nucleic acid-binding proteins"/>
    <property type="match status" value="1"/>
</dbReference>
<dbReference type="Pfam" id="PF01938">
    <property type="entry name" value="TRAM"/>
    <property type="match status" value="1"/>
</dbReference>
<feature type="binding site" evidence="6">
    <location>
        <position position="244"/>
    </location>
    <ligand>
        <name>S-adenosyl-L-methionine</name>
        <dbReference type="ChEBI" id="CHEBI:59789"/>
    </ligand>
</feature>
<keyword evidence="10" id="KW-1185">Reference proteome</keyword>
<dbReference type="GO" id="GO:0051539">
    <property type="term" value="F:4 iron, 4 sulfur cluster binding"/>
    <property type="evidence" value="ECO:0007669"/>
    <property type="project" value="UniProtKB-KW"/>
</dbReference>
<dbReference type="Proteomes" id="UP000239736">
    <property type="component" value="Unassembled WGS sequence"/>
</dbReference>
<dbReference type="CDD" id="cd02440">
    <property type="entry name" value="AdoMet_MTases"/>
    <property type="match status" value="1"/>
</dbReference>
<dbReference type="GO" id="GO:0070041">
    <property type="term" value="F:rRNA (uridine-C5-)-methyltransferase activity"/>
    <property type="evidence" value="ECO:0007669"/>
    <property type="project" value="TreeGrafter"/>
</dbReference>
<evidence type="ECO:0000256" key="5">
    <source>
        <dbReference type="ARBA" id="ARBA00023014"/>
    </source>
</evidence>
<evidence type="ECO:0000256" key="3">
    <source>
        <dbReference type="ARBA" id="ARBA00022679"/>
    </source>
</evidence>
<dbReference type="OrthoDB" id="9804590at2"/>
<organism evidence="9 10">
    <name type="scientific">Albidovulum inexpectatum</name>
    <dbReference type="NCBI Taxonomy" id="196587"/>
    <lineage>
        <taxon>Bacteria</taxon>
        <taxon>Pseudomonadati</taxon>
        <taxon>Pseudomonadota</taxon>
        <taxon>Alphaproteobacteria</taxon>
        <taxon>Rhodobacterales</taxon>
        <taxon>Paracoccaceae</taxon>
        <taxon>Albidovulum</taxon>
    </lineage>
</organism>
<protein>
    <submittedName>
        <fullName evidence="9">23S rRNA m(5)U-1939 methyltransferase</fullName>
    </submittedName>
</protein>
<dbReference type="InterPro" id="IPR002792">
    <property type="entry name" value="TRAM_dom"/>
</dbReference>
<comment type="caution">
    <text evidence="9">The sequence shown here is derived from an EMBL/GenBank/DDBJ whole genome shotgun (WGS) entry which is preliminary data.</text>
</comment>
<dbReference type="SUPFAM" id="SSF53335">
    <property type="entry name" value="S-adenosyl-L-methionine-dependent methyltransferases"/>
    <property type="match status" value="1"/>
</dbReference>
<dbReference type="RefSeq" id="WP_104069158.1">
    <property type="nucleotide sequence ID" value="NZ_PRDS01000001.1"/>
</dbReference>
<accession>A0A2S5JMK7</accession>
<dbReference type="PROSITE" id="PS50926">
    <property type="entry name" value="TRAM"/>
    <property type="match status" value="1"/>
</dbReference>
<keyword evidence="3 6" id="KW-0808">Transferase</keyword>
<keyword evidence="1" id="KW-0408">Iron</keyword>